<dbReference type="Gene3D" id="1.20.5.500">
    <property type="entry name" value="Single helix bin"/>
    <property type="match status" value="2"/>
</dbReference>
<proteinExistence type="inferred from homology"/>
<comment type="similarity">
    <text evidence="4">Belongs to the intermediate filament family.</text>
</comment>
<name>A0AA88TD69_9TELE</name>
<evidence type="ECO:0000259" key="6">
    <source>
        <dbReference type="PROSITE" id="PS51842"/>
    </source>
</evidence>
<comment type="caution">
    <text evidence="7">The sequence shown here is derived from an EMBL/GenBank/DDBJ whole genome shotgun (WGS) entry which is preliminary data.</text>
</comment>
<dbReference type="FunFam" id="1.20.5.1160:FF:000002">
    <property type="entry name" value="Type I keratin 10"/>
    <property type="match status" value="1"/>
</dbReference>
<dbReference type="GO" id="GO:0005198">
    <property type="term" value="F:structural molecule activity"/>
    <property type="evidence" value="ECO:0007669"/>
    <property type="project" value="InterPro"/>
</dbReference>
<dbReference type="InterPro" id="IPR002957">
    <property type="entry name" value="Keratin_I"/>
</dbReference>
<evidence type="ECO:0000313" key="7">
    <source>
        <dbReference type="EMBL" id="KAK2874420.1"/>
    </source>
</evidence>
<dbReference type="Gene3D" id="1.20.5.170">
    <property type="match status" value="2"/>
</dbReference>
<evidence type="ECO:0000313" key="8">
    <source>
        <dbReference type="Proteomes" id="UP001187343"/>
    </source>
</evidence>
<organism evidence="7 8">
    <name type="scientific">Cirrhinus molitorella</name>
    <name type="common">mud carp</name>
    <dbReference type="NCBI Taxonomy" id="172907"/>
    <lineage>
        <taxon>Eukaryota</taxon>
        <taxon>Metazoa</taxon>
        <taxon>Chordata</taxon>
        <taxon>Craniata</taxon>
        <taxon>Vertebrata</taxon>
        <taxon>Euteleostomi</taxon>
        <taxon>Actinopterygii</taxon>
        <taxon>Neopterygii</taxon>
        <taxon>Teleostei</taxon>
        <taxon>Ostariophysi</taxon>
        <taxon>Cypriniformes</taxon>
        <taxon>Cyprinidae</taxon>
        <taxon>Labeoninae</taxon>
        <taxon>Labeonini</taxon>
        <taxon>Cirrhinus</taxon>
    </lineage>
</organism>
<feature type="coiled-coil region" evidence="5">
    <location>
        <begin position="893"/>
        <end position="927"/>
    </location>
</feature>
<dbReference type="Pfam" id="PF00038">
    <property type="entry name" value="Filament"/>
    <property type="match status" value="2"/>
</dbReference>
<evidence type="ECO:0000256" key="1">
    <source>
        <dbReference type="ARBA" id="ARBA00022744"/>
    </source>
</evidence>
<evidence type="ECO:0000256" key="4">
    <source>
        <dbReference type="RuleBase" id="RU000685"/>
    </source>
</evidence>
<dbReference type="AlphaFoldDB" id="A0AA88TD69"/>
<dbReference type="EMBL" id="JAUYZG010000021">
    <property type="protein sequence ID" value="KAK2874420.1"/>
    <property type="molecule type" value="Genomic_DNA"/>
</dbReference>
<sequence>MSCSVRTSTCLGPKTIVTPIRCGTPVPCAPKAYSVYGCGFGGSTRISSSSYRRVGCYPDLLCKIGGGYGGYSKLNCIKTMPGNCDYIQLNEKCTMQNLNDRLASYMDKVRSLEAANANLERQIREYYENKGPICQRDYSHYWNTINCLKEKIEAAAINNANILLQIDNSKLAADDFRIKYEHELAVRKSVEADIANLRRLFDQLTLTKADLEAQIETLQDDLACLKRNHQEDVAALLCQLTDTKVCVEVDAAPQQDLNKVLDEIRCHYENIIDKHRREQECWFKEKTAQLCKDVASNSECLETSRSEISDLRRTLQCLEIDLQSQLSMKRALECSLSETEARYSNMLAGFQKHINALEAELCQVRTGIEQQGRDYAALLDIKSRLEQEIATYRCLLDKQDIQTPGQETCSETYTKPSSFSFPETCSETCAKPSSFSFPETCSETCAKPSSFSFPETCSETCAKPSSFSFPETCSETCTKPSSFTFPETCMKTSTDTCLISYPETCYETCPKPSSITCPETCPKPCSLSNPKSSLCSFSTTSKSIIGPRRCGTVTPKAYSVYGFGEKTRISTCSYRANNCSPCPPPRIDGGHGGRFGARIMSGGCNGKDYDYFQKSEKATMQDLNDRLASYLDKVHYLEAANATLEKQIREYYEKKGLICQRDYSCYFKTIECLQEKIKDATVTNGKILLQIDNSKLAADDFKIKYENEVAIRQCVKADVDNLRCILDKTCQAKTDLEAQICTLQEELVFLKKAHQEDVAALLCQLTDAKVSVEVDAAPQQDLKKVLDEIRCHYETIIDQHCREQECWFKEKMADLCQDAATNTECLETSRSQVSDLRRTLQCLEIELQSQISMKRALECSLSETEARYSNMLAGYQKHINTYEAELCQVRTGIEQQGKDYEALLDVKSRLEQEIATYRCLLEKQDIK</sequence>
<evidence type="ECO:0000256" key="3">
    <source>
        <dbReference type="ARBA" id="ARBA00023054"/>
    </source>
</evidence>
<dbReference type="PROSITE" id="PS51842">
    <property type="entry name" value="IF_ROD_2"/>
    <property type="match status" value="2"/>
</dbReference>
<keyword evidence="3 5" id="KW-0175">Coiled coil</keyword>
<feature type="coiled-coil region" evidence="5">
    <location>
        <begin position="95"/>
        <end position="129"/>
    </location>
</feature>
<evidence type="ECO:0000256" key="2">
    <source>
        <dbReference type="ARBA" id="ARBA00022754"/>
    </source>
</evidence>
<gene>
    <name evidence="7" type="ORF">Q8A67_021573</name>
</gene>
<keyword evidence="2 4" id="KW-0403">Intermediate filament</keyword>
<dbReference type="FunFam" id="1.20.5.170:FF:000002">
    <property type="entry name" value="Type I keratin KA11"/>
    <property type="match status" value="2"/>
</dbReference>
<dbReference type="GO" id="GO:0005882">
    <property type="term" value="C:intermediate filament"/>
    <property type="evidence" value="ECO:0007669"/>
    <property type="project" value="UniProtKB-KW"/>
</dbReference>
<keyword evidence="1" id="KW-0416">Keratin</keyword>
<dbReference type="PANTHER" id="PTHR23239">
    <property type="entry name" value="INTERMEDIATE FILAMENT"/>
    <property type="match status" value="1"/>
</dbReference>
<reference evidence="7" key="1">
    <citation type="submission" date="2023-08" db="EMBL/GenBank/DDBJ databases">
        <title>Chromosome-level Genome Assembly of mud carp (Cirrhinus molitorella).</title>
        <authorList>
            <person name="Liu H."/>
        </authorList>
    </citation>
    <scope>NUCLEOTIDE SEQUENCE</scope>
    <source>
        <strain evidence="7">Prfri</strain>
        <tissue evidence="7">Muscle</tissue>
    </source>
</reference>
<feature type="domain" description="IF rod" evidence="6">
    <location>
        <begin position="91"/>
        <end position="403"/>
    </location>
</feature>
<feature type="domain" description="IF rod" evidence="6">
    <location>
        <begin position="616"/>
        <end position="927"/>
    </location>
</feature>
<dbReference type="SUPFAM" id="SSF64593">
    <property type="entry name" value="Intermediate filament protein, coiled coil region"/>
    <property type="match status" value="4"/>
</dbReference>
<dbReference type="InterPro" id="IPR018039">
    <property type="entry name" value="IF_conserved"/>
</dbReference>
<dbReference type="PROSITE" id="PS00226">
    <property type="entry name" value="IF_ROD_1"/>
    <property type="match status" value="2"/>
</dbReference>
<dbReference type="InterPro" id="IPR039008">
    <property type="entry name" value="IF_rod_dom"/>
</dbReference>
<accession>A0AA88TD69</accession>
<keyword evidence="8" id="KW-1185">Reference proteome</keyword>
<protein>
    <recommendedName>
        <fullName evidence="6">IF rod domain-containing protein</fullName>
    </recommendedName>
</protein>
<dbReference type="Gene3D" id="1.20.5.1160">
    <property type="entry name" value="Vasodilator-stimulated phosphoprotein"/>
    <property type="match status" value="2"/>
</dbReference>
<dbReference type="PANTHER" id="PTHR23239:SF347">
    <property type="entry name" value="KERATIN 93-RELATED"/>
    <property type="match status" value="1"/>
</dbReference>
<dbReference type="SMART" id="SM01391">
    <property type="entry name" value="Filament"/>
    <property type="match status" value="2"/>
</dbReference>
<feature type="coiled-coil region" evidence="5">
    <location>
        <begin position="187"/>
        <end position="228"/>
    </location>
</feature>
<evidence type="ECO:0000256" key="5">
    <source>
        <dbReference type="SAM" id="Coils"/>
    </source>
</evidence>
<dbReference type="PRINTS" id="PR01248">
    <property type="entry name" value="TYPE1KERATIN"/>
</dbReference>
<dbReference type="Proteomes" id="UP001187343">
    <property type="component" value="Unassembled WGS sequence"/>
</dbReference>
<dbReference type="FunFam" id="1.20.5.500:FF:000001">
    <property type="entry name" value="Type II keratin 23"/>
    <property type="match status" value="2"/>
</dbReference>